<comment type="caution">
    <text evidence="2">The sequence shown here is derived from an EMBL/GenBank/DDBJ whole genome shotgun (WGS) entry which is preliminary data.</text>
</comment>
<protein>
    <recommendedName>
        <fullName evidence="4">ZU5 domain-containing protein</fullName>
    </recommendedName>
</protein>
<evidence type="ECO:0000313" key="3">
    <source>
        <dbReference type="Proteomes" id="UP001241110"/>
    </source>
</evidence>
<sequence>MKRVFYVLLMSSLLLWNACKTSDPEPVATKTEVGEPTGTATTASIGAAGGSITSADGLVKLDIPAGALAANTTISVQPITNNAPLGIGGIAYRFTPDGQQFNQPVKVTFKYTSDLLAGADANVLWIVTQAADGSWQALLKSNVNTTTKTITGEITHFSDWGLGKFIDVSLDPASAYIKPKGSVQLKVSGFIASTNPDDELTPLVPISPKSNDDALEPLTPVEKRTSLFKQVKWTLAGEGTLTSNGWTATYTAPSETPSKNPVAVSVEMERYQDGQPAQLFSKVLLVSNITIAEEGVVVVNFNGTEYKYKQSGDANQVAYVVVQNEYVVWQGASSTGIPNFTFYRSLIGTGSHSHNCQDAADIVSYTASPTLVYQLEWCDDEGTCHCAPFTSTISKFGNGAGKTIAGTFSGGLYNADGELFPISGYFNVKRIN</sequence>
<dbReference type="AlphaFoldDB" id="A0AAE3QL61"/>
<dbReference type="EMBL" id="JASJOS010000001">
    <property type="protein sequence ID" value="MDJ1479110.1"/>
    <property type="molecule type" value="Genomic_DNA"/>
</dbReference>
<proteinExistence type="predicted"/>
<feature type="signal peptide" evidence="1">
    <location>
        <begin position="1"/>
        <end position="21"/>
    </location>
</feature>
<gene>
    <name evidence="2" type="ORF">QNI16_01365</name>
</gene>
<evidence type="ECO:0000256" key="1">
    <source>
        <dbReference type="SAM" id="SignalP"/>
    </source>
</evidence>
<evidence type="ECO:0000313" key="2">
    <source>
        <dbReference type="EMBL" id="MDJ1479110.1"/>
    </source>
</evidence>
<reference evidence="2" key="1">
    <citation type="submission" date="2023-05" db="EMBL/GenBank/DDBJ databases">
        <authorList>
            <person name="Zhang X."/>
        </authorList>
    </citation>
    <scope>NUCLEOTIDE SEQUENCE</scope>
    <source>
        <strain evidence="2">YF14B1</strain>
    </source>
</reference>
<feature type="chain" id="PRO_5042155164" description="ZU5 domain-containing protein" evidence="1">
    <location>
        <begin position="22"/>
        <end position="432"/>
    </location>
</feature>
<organism evidence="2 3">
    <name type="scientific">Xanthocytophaga flava</name>
    <dbReference type="NCBI Taxonomy" id="3048013"/>
    <lineage>
        <taxon>Bacteria</taxon>
        <taxon>Pseudomonadati</taxon>
        <taxon>Bacteroidota</taxon>
        <taxon>Cytophagia</taxon>
        <taxon>Cytophagales</taxon>
        <taxon>Rhodocytophagaceae</taxon>
        <taxon>Xanthocytophaga</taxon>
    </lineage>
</organism>
<evidence type="ECO:0008006" key="4">
    <source>
        <dbReference type="Google" id="ProtNLM"/>
    </source>
</evidence>
<accession>A0AAE3QL61</accession>
<dbReference type="RefSeq" id="WP_313975028.1">
    <property type="nucleotide sequence ID" value="NZ_JASJOS010000001.1"/>
</dbReference>
<keyword evidence="1" id="KW-0732">Signal</keyword>
<dbReference type="Proteomes" id="UP001241110">
    <property type="component" value="Unassembled WGS sequence"/>
</dbReference>
<name>A0AAE3QL61_9BACT</name>
<dbReference type="Gene3D" id="2.60.220.30">
    <property type="match status" value="1"/>
</dbReference>